<accession>A0A183J692</accession>
<reference evidence="3" key="1">
    <citation type="submission" date="2016-06" db="UniProtKB">
        <authorList>
            <consortium name="WormBaseParasite"/>
        </authorList>
    </citation>
    <scope>IDENTIFICATION</scope>
</reference>
<reference evidence="1 2" key="2">
    <citation type="submission" date="2018-11" db="EMBL/GenBank/DDBJ databases">
        <authorList>
            <consortium name="Pathogen Informatics"/>
        </authorList>
    </citation>
    <scope>NUCLEOTIDE SEQUENCE [LARGE SCALE GENOMIC DNA]</scope>
</reference>
<gene>
    <name evidence="1" type="ORF">SBAD_LOCUS11390</name>
</gene>
<dbReference type="WBParaSite" id="SBAD_0001177601-mRNA-1">
    <property type="protein sequence ID" value="SBAD_0001177601-mRNA-1"/>
    <property type="gene ID" value="SBAD_0001177601"/>
</dbReference>
<evidence type="ECO:0000313" key="1">
    <source>
        <dbReference type="EMBL" id="VDP39660.1"/>
    </source>
</evidence>
<evidence type="ECO:0000313" key="2">
    <source>
        <dbReference type="Proteomes" id="UP000270296"/>
    </source>
</evidence>
<protein>
    <submittedName>
        <fullName evidence="3">Secreted protein</fullName>
    </submittedName>
</protein>
<proteinExistence type="predicted"/>
<dbReference type="EMBL" id="UZAM01015572">
    <property type="protein sequence ID" value="VDP39660.1"/>
    <property type="molecule type" value="Genomic_DNA"/>
</dbReference>
<dbReference type="AlphaFoldDB" id="A0A183J692"/>
<evidence type="ECO:0000313" key="3">
    <source>
        <dbReference type="WBParaSite" id="SBAD_0001177601-mRNA-1"/>
    </source>
</evidence>
<dbReference type="Proteomes" id="UP000270296">
    <property type="component" value="Unassembled WGS sequence"/>
</dbReference>
<organism evidence="3">
    <name type="scientific">Soboliphyme baturini</name>
    <dbReference type="NCBI Taxonomy" id="241478"/>
    <lineage>
        <taxon>Eukaryota</taxon>
        <taxon>Metazoa</taxon>
        <taxon>Ecdysozoa</taxon>
        <taxon>Nematoda</taxon>
        <taxon>Enoplea</taxon>
        <taxon>Dorylaimia</taxon>
        <taxon>Dioctophymatida</taxon>
        <taxon>Dioctophymatoidea</taxon>
        <taxon>Soboliphymatidae</taxon>
        <taxon>Soboliphyme</taxon>
    </lineage>
</organism>
<sequence length="114" mass="12602">MAVVPSGNAQIRPSQFHRVVSPLLCSVVCVPVASSLSPYNKRHSVLVRLRVNCRIARERSTSGRSGRATTGQLVIRKFTRSFVHSLNSAIFVAPGRLLSDWDSVDRPVIQLFSE</sequence>
<name>A0A183J692_9BILA</name>
<keyword evidence="2" id="KW-1185">Reference proteome</keyword>